<evidence type="ECO:0008006" key="3">
    <source>
        <dbReference type="Google" id="ProtNLM"/>
    </source>
</evidence>
<name>A0A414SKI4_9FIRM</name>
<evidence type="ECO:0000313" key="2">
    <source>
        <dbReference type="Proteomes" id="UP000284220"/>
    </source>
</evidence>
<dbReference type="Gene3D" id="3.40.50.410">
    <property type="entry name" value="von Willebrand factor, type A domain"/>
    <property type="match status" value="1"/>
</dbReference>
<dbReference type="InterPro" id="IPR036465">
    <property type="entry name" value="vWFA_dom_sf"/>
</dbReference>
<evidence type="ECO:0000313" key="1">
    <source>
        <dbReference type="EMBL" id="RHG20088.1"/>
    </source>
</evidence>
<comment type="caution">
    <text evidence="1">The sequence shown here is derived from an EMBL/GenBank/DDBJ whole genome shotgun (WGS) entry which is preliminary data.</text>
</comment>
<dbReference type="AlphaFoldDB" id="A0A414SKI4"/>
<dbReference type="EMBL" id="QRHZ01000001">
    <property type="protein sequence ID" value="RHG20088.1"/>
    <property type="molecule type" value="Genomic_DNA"/>
</dbReference>
<accession>A0A414SKI4</accession>
<dbReference type="RefSeq" id="WP_118197410.1">
    <property type="nucleotide sequence ID" value="NZ_QRHZ01000001.1"/>
</dbReference>
<reference evidence="1 2" key="1">
    <citation type="submission" date="2018-08" db="EMBL/GenBank/DDBJ databases">
        <title>A genome reference for cultivated species of the human gut microbiota.</title>
        <authorList>
            <person name="Zou Y."/>
            <person name="Xue W."/>
            <person name="Luo G."/>
        </authorList>
    </citation>
    <scope>NUCLEOTIDE SEQUENCE [LARGE SCALE GENOMIC DNA]</scope>
    <source>
        <strain evidence="1 2">AM22-9LB</strain>
    </source>
</reference>
<proteinExistence type="predicted"/>
<protein>
    <recommendedName>
        <fullName evidence="3">VWA domain-containing protein</fullName>
    </recommendedName>
</protein>
<sequence>MGCGSWTSKSFTSYANSRGMDVSTSGAILGNYSNQEIFKSRSINPALSPVNIMRECCDNDEHPNTVPVVLGLDVTGSMGDAAVEIAKKLNVIMTKLYEKVTDVEFMIMGIGDLSYDDCPIQISQFESDIRIAEQLDKLYFEFGGGGNGFESYTVAWYMGSRHTKLDCLSRGKKGIIITIGDEQLNPYLPLRGRYCGLEDATGDKLQADIETKDLYEETSKKFNIYHLDVQHGRRWDEDEIETSFKKYLKDDHFRRVSMDSIANEIVDIVVSEVENNKTEEPVVTSGNSEEITW</sequence>
<dbReference type="Proteomes" id="UP000284220">
    <property type="component" value="Unassembled WGS sequence"/>
</dbReference>
<gene>
    <name evidence="1" type="ORF">DW272_02455</name>
</gene>
<organism evidence="1 2">
    <name type="scientific">Blautia obeum</name>
    <dbReference type="NCBI Taxonomy" id="40520"/>
    <lineage>
        <taxon>Bacteria</taxon>
        <taxon>Bacillati</taxon>
        <taxon>Bacillota</taxon>
        <taxon>Clostridia</taxon>
        <taxon>Lachnospirales</taxon>
        <taxon>Lachnospiraceae</taxon>
        <taxon>Blautia</taxon>
    </lineage>
</organism>